<reference evidence="2" key="1">
    <citation type="submission" date="2016-06" db="EMBL/GenBank/DDBJ databases">
        <authorList>
            <person name="McIlroy S.J."/>
            <person name="Karst S.M."/>
            <person name="Albertsen M."/>
        </authorList>
    </citation>
    <scope>NUCLEOTIDE SEQUENCE [LARGE SCALE GENOMIC DNA]</scope>
</reference>
<evidence type="ECO:0000313" key="2">
    <source>
        <dbReference type="Proteomes" id="UP000199169"/>
    </source>
</evidence>
<dbReference type="AlphaFoldDB" id="A0A1A8XUX8"/>
<sequence>MFFNVRVVGIGHRPQKATIMVPAPVIVNLL</sequence>
<dbReference type="STRING" id="1860102.ACCAA_570002"/>
<dbReference type="EMBL" id="FLQX01000135">
    <property type="protein sequence ID" value="SBT08377.1"/>
    <property type="molecule type" value="Genomic_DNA"/>
</dbReference>
<gene>
    <name evidence="1" type="ORF">ACCAA_570002</name>
</gene>
<keyword evidence="2" id="KW-1185">Reference proteome</keyword>
<organism evidence="1 2">
    <name type="scientific">Candidatus Accumulibacter aalborgensis</name>
    <dbReference type="NCBI Taxonomy" id="1860102"/>
    <lineage>
        <taxon>Bacteria</taxon>
        <taxon>Pseudomonadati</taxon>
        <taxon>Pseudomonadota</taxon>
        <taxon>Betaproteobacteria</taxon>
        <taxon>Candidatus Accumulibacter</taxon>
    </lineage>
</organism>
<name>A0A1A8XUX8_9PROT</name>
<evidence type="ECO:0000313" key="1">
    <source>
        <dbReference type="EMBL" id="SBT08377.1"/>
    </source>
</evidence>
<proteinExistence type="predicted"/>
<accession>A0A1A8XUX8</accession>
<protein>
    <submittedName>
        <fullName evidence="1">Uncharacterized protein</fullName>
    </submittedName>
</protein>
<dbReference type="Proteomes" id="UP000199169">
    <property type="component" value="Unassembled WGS sequence"/>
</dbReference>